<keyword evidence="2" id="KW-1185">Reference proteome</keyword>
<dbReference type="VEuPathDB" id="FungiDB:PSTT_10187"/>
<accession>A0A2S4V579</accession>
<dbReference type="AlphaFoldDB" id="A0A2S4V579"/>
<evidence type="ECO:0000313" key="2">
    <source>
        <dbReference type="Proteomes" id="UP000239156"/>
    </source>
</evidence>
<sequence length="207" mass="23194">MKRRLDREDSGADLSVNKVSHGIMREIGTRDLLQKFNPSHKPTVLSVKPLLCAAALRSYFLALEFFSSWELLSKQNPQTSQPKILIVGLMCQTIRAQSPYQYMRVFPHERSTLVENSESVPDLESGEIKRKTFQTQQLYSALGSDIKQALEQNAWRNSRSPVHYLVADAATVTQGTYWTLADRIGIPMAIDAGLSAKINDGIGKMLP</sequence>
<comment type="caution">
    <text evidence="1">The sequence shown here is derived from an EMBL/GenBank/DDBJ whole genome shotgun (WGS) entry which is preliminary data.</text>
</comment>
<dbReference type="Proteomes" id="UP000239156">
    <property type="component" value="Unassembled WGS sequence"/>
</dbReference>
<name>A0A2S4V579_9BASI</name>
<organism evidence="1 2">
    <name type="scientific">Puccinia striiformis</name>
    <dbReference type="NCBI Taxonomy" id="27350"/>
    <lineage>
        <taxon>Eukaryota</taxon>
        <taxon>Fungi</taxon>
        <taxon>Dikarya</taxon>
        <taxon>Basidiomycota</taxon>
        <taxon>Pucciniomycotina</taxon>
        <taxon>Pucciniomycetes</taxon>
        <taxon>Pucciniales</taxon>
        <taxon>Pucciniaceae</taxon>
        <taxon>Puccinia</taxon>
    </lineage>
</organism>
<dbReference type="VEuPathDB" id="FungiDB:PSHT_13113"/>
<reference evidence="1" key="1">
    <citation type="submission" date="2017-12" db="EMBL/GenBank/DDBJ databases">
        <title>Gene loss provides genomic basis for host adaptation in cereal stripe rust fungi.</title>
        <authorList>
            <person name="Xia C."/>
        </authorList>
    </citation>
    <scope>NUCLEOTIDE SEQUENCE [LARGE SCALE GENOMIC DNA]</scope>
    <source>
        <strain evidence="1">93-210</strain>
    </source>
</reference>
<gene>
    <name evidence="1" type="ORF">PSTT_10187</name>
</gene>
<evidence type="ECO:0000313" key="1">
    <source>
        <dbReference type="EMBL" id="POW04699.1"/>
    </source>
</evidence>
<protein>
    <submittedName>
        <fullName evidence="1">Uncharacterized protein</fullName>
    </submittedName>
</protein>
<dbReference type="EMBL" id="PKSL01000108">
    <property type="protein sequence ID" value="POW04699.1"/>
    <property type="molecule type" value="Genomic_DNA"/>
</dbReference>
<proteinExistence type="predicted"/>